<protein>
    <submittedName>
        <fullName evidence="2">Uncharacterized protein</fullName>
    </submittedName>
</protein>
<evidence type="ECO:0000313" key="2">
    <source>
        <dbReference type="EMBL" id="KAH3790143.1"/>
    </source>
</evidence>
<proteinExistence type="predicted"/>
<evidence type="ECO:0000313" key="3">
    <source>
        <dbReference type="Proteomes" id="UP000828390"/>
    </source>
</evidence>
<reference evidence="2" key="1">
    <citation type="journal article" date="2019" name="bioRxiv">
        <title>The Genome of the Zebra Mussel, Dreissena polymorpha: A Resource for Invasive Species Research.</title>
        <authorList>
            <person name="McCartney M.A."/>
            <person name="Auch B."/>
            <person name="Kono T."/>
            <person name="Mallez S."/>
            <person name="Zhang Y."/>
            <person name="Obille A."/>
            <person name="Becker A."/>
            <person name="Abrahante J.E."/>
            <person name="Garbe J."/>
            <person name="Badalamenti J.P."/>
            <person name="Herman A."/>
            <person name="Mangelson H."/>
            <person name="Liachko I."/>
            <person name="Sullivan S."/>
            <person name="Sone E.D."/>
            <person name="Koren S."/>
            <person name="Silverstein K.A.T."/>
            <person name="Beckman K.B."/>
            <person name="Gohl D.M."/>
        </authorList>
    </citation>
    <scope>NUCLEOTIDE SEQUENCE</scope>
    <source>
        <strain evidence="2">Duluth1</strain>
        <tissue evidence="2">Whole animal</tissue>
    </source>
</reference>
<evidence type="ECO:0000256" key="1">
    <source>
        <dbReference type="SAM" id="MobiDB-lite"/>
    </source>
</evidence>
<name>A0A9D4IZK1_DREPO</name>
<feature type="region of interest" description="Disordered" evidence="1">
    <location>
        <begin position="19"/>
        <end position="44"/>
    </location>
</feature>
<dbReference type="EMBL" id="JAIWYP010000008">
    <property type="protein sequence ID" value="KAH3790143.1"/>
    <property type="molecule type" value="Genomic_DNA"/>
</dbReference>
<accession>A0A9D4IZK1</accession>
<dbReference type="Proteomes" id="UP000828390">
    <property type="component" value="Unassembled WGS sequence"/>
</dbReference>
<sequence>MIRDNLLSLCIFERRRSSKGSYPVDHTASTRTNETSTHNIHGARTDIPVELHSITESNGPTRKRHGWPGLTRPNMAYLRGPSLTFTTTKRTNTAAKRIKYEITQTDTKLYTMVLIFRNSEMGSRSCNIVLCFAH</sequence>
<keyword evidence="3" id="KW-1185">Reference proteome</keyword>
<organism evidence="2 3">
    <name type="scientific">Dreissena polymorpha</name>
    <name type="common">Zebra mussel</name>
    <name type="synonym">Mytilus polymorpha</name>
    <dbReference type="NCBI Taxonomy" id="45954"/>
    <lineage>
        <taxon>Eukaryota</taxon>
        <taxon>Metazoa</taxon>
        <taxon>Spiralia</taxon>
        <taxon>Lophotrochozoa</taxon>
        <taxon>Mollusca</taxon>
        <taxon>Bivalvia</taxon>
        <taxon>Autobranchia</taxon>
        <taxon>Heteroconchia</taxon>
        <taxon>Euheterodonta</taxon>
        <taxon>Imparidentia</taxon>
        <taxon>Neoheterodontei</taxon>
        <taxon>Myida</taxon>
        <taxon>Dreissenoidea</taxon>
        <taxon>Dreissenidae</taxon>
        <taxon>Dreissena</taxon>
    </lineage>
</organism>
<dbReference type="AlphaFoldDB" id="A0A9D4IZK1"/>
<feature type="compositionally biased region" description="Polar residues" evidence="1">
    <location>
        <begin position="27"/>
        <end position="39"/>
    </location>
</feature>
<gene>
    <name evidence="2" type="ORF">DPMN_168338</name>
</gene>
<comment type="caution">
    <text evidence="2">The sequence shown here is derived from an EMBL/GenBank/DDBJ whole genome shotgun (WGS) entry which is preliminary data.</text>
</comment>
<reference evidence="2" key="2">
    <citation type="submission" date="2020-11" db="EMBL/GenBank/DDBJ databases">
        <authorList>
            <person name="McCartney M.A."/>
            <person name="Auch B."/>
            <person name="Kono T."/>
            <person name="Mallez S."/>
            <person name="Becker A."/>
            <person name="Gohl D.M."/>
            <person name="Silverstein K.A.T."/>
            <person name="Koren S."/>
            <person name="Bechman K.B."/>
            <person name="Herman A."/>
            <person name="Abrahante J.E."/>
            <person name="Garbe J."/>
        </authorList>
    </citation>
    <scope>NUCLEOTIDE SEQUENCE</scope>
    <source>
        <strain evidence="2">Duluth1</strain>
        <tissue evidence="2">Whole animal</tissue>
    </source>
</reference>